<proteinExistence type="predicted"/>
<dbReference type="KEGG" id="rher:EHE19_012965"/>
<feature type="compositionally biased region" description="Acidic residues" evidence="1">
    <location>
        <begin position="242"/>
        <end position="252"/>
    </location>
</feature>
<feature type="compositionally biased region" description="Basic and acidic residues" evidence="1">
    <location>
        <begin position="128"/>
        <end position="155"/>
    </location>
</feature>
<feature type="compositionally biased region" description="Acidic residues" evidence="1">
    <location>
        <begin position="325"/>
        <end position="348"/>
    </location>
</feature>
<protein>
    <submittedName>
        <fullName evidence="2">Uncharacterized protein</fullName>
    </submittedName>
</protein>
<feature type="compositionally biased region" description="Acidic residues" evidence="1">
    <location>
        <begin position="26"/>
        <end position="37"/>
    </location>
</feature>
<organism evidence="2 3">
    <name type="scientific">Ruminiclostridium herbifermentans</name>
    <dbReference type="NCBI Taxonomy" id="2488810"/>
    <lineage>
        <taxon>Bacteria</taxon>
        <taxon>Bacillati</taxon>
        <taxon>Bacillota</taxon>
        <taxon>Clostridia</taxon>
        <taxon>Eubacteriales</taxon>
        <taxon>Oscillospiraceae</taxon>
        <taxon>Ruminiclostridium</taxon>
    </lineage>
</organism>
<sequence length="1014" mass="115269">MKKKRNIRSEIQKLLRPNKGKKLNEEQIESAAEDQAEAENKVILAEDESLEPKNEVEAEFQKNESVEPKAEEKAEAQSENQEKLEDEEEADAQPEKQAEPEAEEKAEAQSENQEEPKAEEEAEAQMENQEKLEAEEKAEAQSENQKEAEAEEKAEVQPGNQAELEVVEKAEVQPGNQEEPKAEKKAEVQLENQEELEAEEEAEAQSENQEELEAEEKAEAQLENQAEPEAEEKAEVQPGNQEEAEAEEETEVLLENQEKLETEEEAEVQLENQEKLEDEEEAEAQSENQAEPEAEEKAEAQSENQAEPEAEEKAEAQSENQEKLEAEEEAEAQSENQAELEAEEEAEAQPENQAEPEAEGKAEVQPRKHTELQIESNIKLGIKNIRQSSVKNIKYGCCIQIKPEMNTSIVLKNQPYVNFSKMIMGKYGFERLDSTFSKLIFRQFQMMLREDRSEANVENSRIVNNYNSFFYINKPVFNILSQSIALTSVKSNKEISFPFYIIKHSHLNSGNESSNGLKYEKETLKFLPKSILKGEQISRNSKEEKMINSLEKSASTISNFYNLHYMQKAQEKFIESKKEEILDNPADRITKIISEPINILSGAQAFEKRIETLATKIQMNNSVTNISYEKAIKPAVKLLFDSNHPSKLRALIPESSRSINLEGRSLSNRTSIGSSTKIINISKIDITNRNTNADINRSVNRVDGWTINEKNYVSSNGPKNAGNLIITNVFKNGITNLAINRPINETTNLTVNRPNNEIINLAINKINNQASNGSSIKTIKNNFITNKVLYRLENIDESNRYPQIPLMKNSHANNESFELKPTEVESAERVKQKIQEIQEIAIEDIKKSEIILRTTLAKKDSNLKTKELLKSTLVQADSAISRLIKNYSNKQNAEDEEETANKINNYQNRTRLIPAEIKQATKLNGISNFTGNLLEDSNLIFYKPPVKEKSKETQEAQKVININDEKVFAKTVTSVKPQSKYSQIEVEEVNLIADRVFRIIEKRIAIQKDRRGLR</sequence>
<evidence type="ECO:0000313" key="2">
    <source>
        <dbReference type="EMBL" id="QNU65809.1"/>
    </source>
</evidence>
<feature type="compositionally biased region" description="Basic and acidic residues" evidence="1">
    <location>
        <begin position="358"/>
        <end position="370"/>
    </location>
</feature>
<gene>
    <name evidence="2" type="ORF">EHE19_012965</name>
</gene>
<evidence type="ECO:0000313" key="3">
    <source>
        <dbReference type="Proteomes" id="UP000306409"/>
    </source>
</evidence>
<reference evidence="2 3" key="1">
    <citation type="submission" date="2020-09" db="EMBL/GenBank/DDBJ databases">
        <title>Characterization and genome sequencing of Ruminiclostridium sp. nov. MA18.</title>
        <authorList>
            <person name="Rettenmaier R."/>
            <person name="Kowollik M.-L."/>
            <person name="Liebl W."/>
            <person name="Zverlov V."/>
        </authorList>
    </citation>
    <scope>NUCLEOTIDE SEQUENCE [LARGE SCALE GENOMIC DNA]</scope>
    <source>
        <strain evidence="2 3">MA18</strain>
    </source>
</reference>
<dbReference type="AlphaFoldDB" id="A0A4U7JDQ5"/>
<feature type="compositionally biased region" description="Acidic residues" evidence="1">
    <location>
        <begin position="276"/>
        <end position="294"/>
    </location>
</feature>
<feature type="region of interest" description="Disordered" evidence="1">
    <location>
        <begin position="1"/>
        <end position="370"/>
    </location>
</feature>
<feature type="compositionally biased region" description="Basic and acidic residues" evidence="1">
    <location>
        <begin position="93"/>
        <end position="108"/>
    </location>
</feature>
<feature type="compositionally biased region" description="Basic and acidic residues" evidence="1">
    <location>
        <begin position="311"/>
        <end position="324"/>
    </location>
</feature>
<feature type="compositionally biased region" description="Acidic residues" evidence="1">
    <location>
        <begin position="192"/>
        <end position="214"/>
    </location>
</feature>
<keyword evidence="3" id="KW-1185">Reference proteome</keyword>
<accession>A0A4U7JDQ5</accession>
<feature type="compositionally biased region" description="Basic and acidic residues" evidence="1">
    <location>
        <begin position="50"/>
        <end position="83"/>
    </location>
</feature>
<dbReference type="OrthoDB" id="2078812at2"/>
<name>A0A4U7JDQ5_9FIRM</name>
<dbReference type="EMBL" id="CP061336">
    <property type="protein sequence ID" value="QNU65809.1"/>
    <property type="molecule type" value="Genomic_DNA"/>
</dbReference>
<feature type="compositionally biased region" description="Basic and acidic residues" evidence="1">
    <location>
        <begin position="178"/>
        <end position="188"/>
    </location>
</feature>
<evidence type="ECO:0000256" key="1">
    <source>
        <dbReference type="SAM" id="MobiDB-lite"/>
    </source>
</evidence>
<dbReference type="Proteomes" id="UP000306409">
    <property type="component" value="Chromosome"/>
</dbReference>
<dbReference type="RefSeq" id="WP_137697822.1">
    <property type="nucleotide sequence ID" value="NZ_CP061336.1"/>
</dbReference>